<dbReference type="EMBL" id="MFBT01000040">
    <property type="protein sequence ID" value="OGD98251.1"/>
    <property type="molecule type" value="Genomic_DNA"/>
</dbReference>
<comment type="caution">
    <text evidence="2">The sequence shown here is derived from an EMBL/GenBank/DDBJ whole genome shotgun (WGS) entry which is preliminary data.</text>
</comment>
<evidence type="ECO:0000313" key="3">
    <source>
        <dbReference type="Proteomes" id="UP000177039"/>
    </source>
</evidence>
<evidence type="ECO:0000313" key="2">
    <source>
        <dbReference type="EMBL" id="OGD98251.1"/>
    </source>
</evidence>
<dbReference type="InterPro" id="IPR013783">
    <property type="entry name" value="Ig-like_fold"/>
</dbReference>
<evidence type="ECO:0000256" key="1">
    <source>
        <dbReference type="SAM" id="Phobius"/>
    </source>
</evidence>
<keyword evidence="1" id="KW-1133">Transmembrane helix</keyword>
<name>A0A1F5H2B7_9BACT</name>
<accession>A0A1F5H2B7</accession>
<proteinExistence type="predicted"/>
<reference evidence="2 3" key="1">
    <citation type="journal article" date="2016" name="Nat. Commun.">
        <title>Thousands of microbial genomes shed light on interconnected biogeochemical processes in an aquifer system.</title>
        <authorList>
            <person name="Anantharaman K."/>
            <person name="Brown C.T."/>
            <person name="Hug L.A."/>
            <person name="Sharon I."/>
            <person name="Castelle C.J."/>
            <person name="Probst A.J."/>
            <person name="Thomas B.C."/>
            <person name="Singh A."/>
            <person name="Wilkins M.J."/>
            <person name="Karaoz U."/>
            <person name="Brodie E.L."/>
            <person name="Williams K.H."/>
            <person name="Hubbard S.S."/>
            <person name="Banfield J.F."/>
        </authorList>
    </citation>
    <scope>NUCLEOTIDE SEQUENCE [LARGE SCALE GENOMIC DNA]</scope>
</reference>
<keyword evidence="1" id="KW-0812">Transmembrane</keyword>
<feature type="transmembrane region" description="Helical" evidence="1">
    <location>
        <begin position="12"/>
        <end position="31"/>
    </location>
</feature>
<organism evidence="2 3">
    <name type="scientific">Candidatus Curtissbacteria bacterium RIFCSPLOWO2_01_FULL_42_50</name>
    <dbReference type="NCBI Taxonomy" id="1797730"/>
    <lineage>
        <taxon>Bacteria</taxon>
        <taxon>Candidatus Curtissiibacteriota</taxon>
    </lineage>
</organism>
<keyword evidence="1" id="KW-0472">Membrane</keyword>
<gene>
    <name evidence="2" type="ORF">A3B54_00410</name>
</gene>
<dbReference type="Gene3D" id="2.60.40.10">
    <property type="entry name" value="Immunoglobulins"/>
    <property type="match status" value="1"/>
</dbReference>
<protein>
    <recommendedName>
        <fullName evidence="4">Bacterial Ig-like domain-containing protein</fullName>
    </recommendedName>
</protein>
<evidence type="ECO:0008006" key="4">
    <source>
        <dbReference type="Google" id="ProtNLM"/>
    </source>
</evidence>
<feature type="transmembrane region" description="Helical" evidence="1">
    <location>
        <begin position="144"/>
        <end position="165"/>
    </location>
</feature>
<dbReference type="Proteomes" id="UP000177039">
    <property type="component" value="Unassembled WGS sequence"/>
</dbReference>
<dbReference type="AlphaFoldDB" id="A0A1F5H2B7"/>
<sequence length="174" mass="17905">MQSVLRTLIVKHLKLFVLIFFFTLFTFHLALTTVLAGSGLVSQVGGATFIQGAKQFWVTSDRPTFSGVTTAGSTVTGTVGSQSVSATADSSGNWSWAPQTALSGDNSVTITSGATTASFTLTIGNVPASIATAAGSTLAPAGSLMPTLAILGFGAILTTFGLWGFRHVGRDRDI</sequence>